<dbReference type="RefSeq" id="WP_074758180.1">
    <property type="nucleotide sequence ID" value="NZ_FOGJ01000027.1"/>
</dbReference>
<keyword evidence="4 7" id="KW-0812">Transmembrane</keyword>
<evidence type="ECO:0000313" key="9">
    <source>
        <dbReference type="EMBL" id="SES29573.1"/>
    </source>
</evidence>
<gene>
    <name evidence="9" type="ORF">SAMN04487884_12757</name>
</gene>
<keyword evidence="6 7" id="KW-0472">Membrane</keyword>
<evidence type="ECO:0000313" key="10">
    <source>
        <dbReference type="Proteomes" id="UP000182584"/>
    </source>
</evidence>
<dbReference type="InterPro" id="IPR002656">
    <property type="entry name" value="Acyl_transf_3_dom"/>
</dbReference>
<name>A0A1H9W7Z0_BUTFI</name>
<dbReference type="GO" id="GO:0016413">
    <property type="term" value="F:O-acetyltransferase activity"/>
    <property type="evidence" value="ECO:0007669"/>
    <property type="project" value="TreeGrafter"/>
</dbReference>
<keyword evidence="3" id="KW-1003">Cell membrane</keyword>
<sequence length="374" mass="42955">MRGDTKAGNSFLYMFKAIACILVIFIHCLFPGPFGKDVQALSRFAVLYFFVISGRFLLKDLPIGTDPDIIRKRMLSKISHVAVITLSLTLLYNVYSLIIAGTVGYGIKDLASQKYNLHELWLLFVFNSGKIIYDYTYDIDHLWYLYAVLYVFVLVFIFSKYAKKWSGFLSLFFTGMLFFAELLQLYYPIRPFDISIRTWYVVRNWLLEGIPFIMGGVWLDSVVNDARKSRAADAVRRVIQSCTFSTSARKNRIILHILAVAGLIMSVVEYRRFGDMTVYAGSVVTLVAVMLLGEVYGQLHNRFAVPFYLYHLGKDLSASVYYFHIMIISIISRLFYIYDGKELLSWLKPLIAVAASVIVAEVICYFKYKLKKGK</sequence>
<evidence type="ECO:0000259" key="8">
    <source>
        <dbReference type="Pfam" id="PF01757"/>
    </source>
</evidence>
<evidence type="ECO:0000256" key="7">
    <source>
        <dbReference type="SAM" id="Phobius"/>
    </source>
</evidence>
<dbReference type="Pfam" id="PF01757">
    <property type="entry name" value="Acyl_transf_3"/>
    <property type="match status" value="1"/>
</dbReference>
<reference evidence="9 10" key="1">
    <citation type="submission" date="2016-10" db="EMBL/GenBank/DDBJ databases">
        <authorList>
            <person name="de Groot N.N."/>
        </authorList>
    </citation>
    <scope>NUCLEOTIDE SEQUENCE [LARGE SCALE GENOMIC DNA]</scope>
    <source>
        <strain evidence="9 10">AR40</strain>
    </source>
</reference>
<dbReference type="AlphaFoldDB" id="A0A1H9W7Z0"/>
<evidence type="ECO:0000256" key="1">
    <source>
        <dbReference type="ARBA" id="ARBA00004651"/>
    </source>
</evidence>
<comment type="similarity">
    <text evidence="2">Belongs to the acyltransferase 3 family.</text>
</comment>
<protein>
    <submittedName>
        <fullName evidence="9">Acyltransferase family protein</fullName>
    </submittedName>
</protein>
<feature type="transmembrane region" description="Helical" evidence="7">
    <location>
        <begin position="78"/>
        <end position="100"/>
    </location>
</feature>
<dbReference type="OrthoDB" id="9810469at2"/>
<dbReference type="PANTHER" id="PTHR40074:SF2">
    <property type="entry name" value="O-ACETYLTRANSFERASE WECH"/>
    <property type="match status" value="1"/>
</dbReference>
<feature type="transmembrane region" description="Helical" evidence="7">
    <location>
        <begin position="276"/>
        <end position="297"/>
    </location>
</feature>
<organism evidence="9 10">
    <name type="scientific">Butyrivibrio fibrisolvens</name>
    <dbReference type="NCBI Taxonomy" id="831"/>
    <lineage>
        <taxon>Bacteria</taxon>
        <taxon>Bacillati</taxon>
        <taxon>Bacillota</taxon>
        <taxon>Clostridia</taxon>
        <taxon>Lachnospirales</taxon>
        <taxon>Lachnospiraceae</taxon>
        <taxon>Butyrivibrio</taxon>
    </lineage>
</organism>
<comment type="subcellular location">
    <subcellularLocation>
        <location evidence="1">Cell membrane</location>
        <topology evidence="1">Multi-pass membrane protein</topology>
    </subcellularLocation>
</comment>
<keyword evidence="5 7" id="KW-1133">Transmembrane helix</keyword>
<feature type="transmembrane region" description="Helical" evidence="7">
    <location>
        <begin position="143"/>
        <end position="162"/>
    </location>
</feature>
<feature type="transmembrane region" description="Helical" evidence="7">
    <location>
        <begin position="40"/>
        <end position="58"/>
    </location>
</feature>
<evidence type="ECO:0000256" key="3">
    <source>
        <dbReference type="ARBA" id="ARBA00022475"/>
    </source>
</evidence>
<evidence type="ECO:0000256" key="5">
    <source>
        <dbReference type="ARBA" id="ARBA00022989"/>
    </source>
</evidence>
<dbReference type="PANTHER" id="PTHR40074">
    <property type="entry name" value="O-ACETYLTRANSFERASE WECH"/>
    <property type="match status" value="1"/>
</dbReference>
<dbReference type="EMBL" id="FOGJ01000027">
    <property type="protein sequence ID" value="SES29573.1"/>
    <property type="molecule type" value="Genomic_DNA"/>
</dbReference>
<keyword evidence="9" id="KW-0808">Transferase</keyword>
<feature type="transmembrane region" description="Helical" evidence="7">
    <location>
        <begin position="318"/>
        <end position="338"/>
    </location>
</feature>
<dbReference type="eggNOG" id="COG1835">
    <property type="taxonomic scope" value="Bacteria"/>
</dbReference>
<evidence type="ECO:0000256" key="2">
    <source>
        <dbReference type="ARBA" id="ARBA00007400"/>
    </source>
</evidence>
<feature type="domain" description="Acyltransferase 3" evidence="8">
    <location>
        <begin position="14"/>
        <end position="360"/>
    </location>
</feature>
<accession>A0A1H9W7Z0</accession>
<evidence type="ECO:0000256" key="6">
    <source>
        <dbReference type="ARBA" id="ARBA00023136"/>
    </source>
</evidence>
<dbReference type="Proteomes" id="UP000182584">
    <property type="component" value="Unassembled WGS sequence"/>
</dbReference>
<feature type="transmembrane region" description="Helical" evidence="7">
    <location>
        <begin position="12"/>
        <end position="34"/>
    </location>
</feature>
<dbReference type="GO" id="GO:0009246">
    <property type="term" value="P:enterobacterial common antigen biosynthetic process"/>
    <property type="evidence" value="ECO:0007669"/>
    <property type="project" value="TreeGrafter"/>
</dbReference>
<evidence type="ECO:0000256" key="4">
    <source>
        <dbReference type="ARBA" id="ARBA00022692"/>
    </source>
</evidence>
<proteinExistence type="inferred from homology"/>
<feature type="transmembrane region" description="Helical" evidence="7">
    <location>
        <begin position="350"/>
        <end position="368"/>
    </location>
</feature>
<dbReference type="GO" id="GO:0005886">
    <property type="term" value="C:plasma membrane"/>
    <property type="evidence" value="ECO:0007669"/>
    <property type="project" value="UniProtKB-SubCell"/>
</dbReference>
<feature type="transmembrane region" description="Helical" evidence="7">
    <location>
        <begin position="253"/>
        <end position="270"/>
    </location>
</feature>
<feature type="transmembrane region" description="Helical" evidence="7">
    <location>
        <begin position="168"/>
        <end position="187"/>
    </location>
</feature>
<keyword evidence="9" id="KW-0012">Acyltransferase</keyword>